<dbReference type="PANTHER" id="PTHR20930">
    <property type="entry name" value="OVARIAN CARCINOMA ANTIGEN CA125-RELATED"/>
    <property type="match status" value="1"/>
</dbReference>
<proteinExistence type="predicted"/>
<evidence type="ECO:0000313" key="7">
    <source>
        <dbReference type="EMBL" id="KFX41915.1"/>
    </source>
</evidence>
<dbReference type="HOGENOM" id="CLU_007590_0_0_1"/>
<dbReference type="Pfam" id="PF16158">
    <property type="entry name" value="N_BRCA1_IG"/>
    <property type="match status" value="1"/>
</dbReference>
<dbReference type="InterPro" id="IPR043145">
    <property type="entry name" value="Znf_ZZ_sf"/>
</dbReference>
<keyword evidence="1" id="KW-0479">Metal-binding</keyword>
<accession>A0A093UPS0</accession>
<gene>
    <name evidence="7" type="ORF">GQ26_0520490</name>
</gene>
<comment type="caution">
    <text evidence="7">The sequence shown here is derived from an EMBL/GenBank/DDBJ whole genome shotgun (WGS) entry which is preliminary data.</text>
</comment>
<keyword evidence="3" id="KW-0862">Zinc</keyword>
<dbReference type="eggNOG" id="KOG4582">
    <property type="taxonomic scope" value="Eukaryota"/>
</dbReference>
<dbReference type="CDD" id="cd14947">
    <property type="entry name" value="NBR1_like"/>
    <property type="match status" value="1"/>
</dbReference>
<feature type="compositionally biased region" description="Polar residues" evidence="5">
    <location>
        <begin position="772"/>
        <end position="789"/>
    </location>
</feature>
<dbReference type="Gene3D" id="3.30.60.90">
    <property type="match status" value="4"/>
</dbReference>
<evidence type="ECO:0000256" key="4">
    <source>
        <dbReference type="PROSITE-ProRule" id="PRU00228"/>
    </source>
</evidence>
<evidence type="ECO:0000256" key="3">
    <source>
        <dbReference type="ARBA" id="ARBA00022833"/>
    </source>
</evidence>
<dbReference type="EMBL" id="JPOX01000052">
    <property type="protein sequence ID" value="KFX41915.1"/>
    <property type="molecule type" value="Genomic_DNA"/>
</dbReference>
<reference key="1">
    <citation type="journal article" date="2014" name="PLoS Genet.">
        <title>Signature Gene Expression Reveals Novel Clues to the Molecular Mechanisms of Dimorphic Transition in Penicillium marneffei.</title>
        <authorList>
            <person name="Yang E."/>
            <person name="Wang G."/>
            <person name="Cai J."/>
            <person name="Woo P.C."/>
            <person name="Lau S.K."/>
            <person name="Yuen K.-Y."/>
            <person name="Chow W.-N."/>
            <person name="Lin X."/>
        </authorList>
    </citation>
    <scope>NUCLEOTIDE SEQUENCE [LARGE SCALE GENOMIC DNA]</scope>
    <source>
        <strain>PM1</strain>
    </source>
</reference>
<sequence>MSDLVPLSKSSAILSTSMATPSPSAPAVGPDTLITIKILHNDSVNRRFKIPLRDLGARVFPQKVRYLLAVAPTDSLVLERYSDSLANYIVLDSENPAVYKQLYRAAKAKLKLRIKATTKPQESTDSPVVTAPIEEPRIQEQSHQRFRYLETVLSPSTTASAQTKNMTSPLTSRARAFSPVSSVHEKQQAFPLRFSDNNYLGNAFCIDCNNCGGSIPSEHYHCGICDDGDYDLCLNCVDAGVSCPGDDHWLLKRVVQNGVIINSVTEIAPKRLGSLEPVATEKPAPVKEEPEEEPKVEEKEAIVPEPEVKEEPKEVADERTCNACFREFSESSMVHCDNCEDYDLCIGCLLKNSHGHNPAHAFSIIQENQLGLKNLVLSRCRPGRHYHHAAICDGCEKRIVGVRHKCLSCPDWDYCWSCAKTADQSHPQHRFVPIYGPISEYSFSQDVHYGIYCDGPLCRGKPSTSYITGVRYKCAVCHDTDFCAACEALPTNTHNQTHPMIKFRTAVRNVTVNTLGDDGFGGQTMVMGDRTPPAVRSSANVTPTSPVEAPSVVEKVEPEAVKEETAEEEPAPETPETPATPRRSSVDFTDDYSAYFMKDTVSDGTAMAPSQVFQQTWTLYNPGPTTWPVGTSVRYVGGDAMFNINTEHPSSVVALAVAMSSNELVHPVAPSESADFSVTLKTPQRIGSSISYWRMKLPNGTPFGHKLWCDVKVVEQPIAATEPVVPVVEEEAESVVSEYESATVVDAATETESEAEMAGSNMVFPKLEKESPVSSTHTLAQNPAPSYTAPSVDDQALPDDMESLTLEDSDDDGFFTDEEYDILDASDQESINGKH</sequence>
<dbReference type="InterPro" id="IPR013783">
    <property type="entry name" value="Ig-like_fold"/>
</dbReference>
<dbReference type="SMART" id="SM00291">
    <property type="entry name" value="ZnF_ZZ"/>
    <property type="match status" value="4"/>
</dbReference>
<feature type="domain" description="ZZ-type" evidence="6">
    <location>
        <begin position="387"/>
        <end position="439"/>
    </location>
</feature>
<dbReference type="SUPFAM" id="SSF57850">
    <property type="entry name" value="RING/U-box"/>
    <property type="match status" value="4"/>
</dbReference>
<evidence type="ECO:0000256" key="2">
    <source>
        <dbReference type="ARBA" id="ARBA00022771"/>
    </source>
</evidence>
<dbReference type="Pfam" id="PF00569">
    <property type="entry name" value="ZZ"/>
    <property type="match status" value="3"/>
</dbReference>
<dbReference type="GO" id="GO:0008270">
    <property type="term" value="F:zinc ion binding"/>
    <property type="evidence" value="ECO:0007669"/>
    <property type="project" value="UniProtKB-KW"/>
</dbReference>
<dbReference type="InterPro" id="IPR000433">
    <property type="entry name" value="Znf_ZZ"/>
</dbReference>
<feature type="region of interest" description="Disordered" evidence="5">
    <location>
        <begin position="555"/>
        <end position="586"/>
    </location>
</feature>
<evidence type="ECO:0000256" key="1">
    <source>
        <dbReference type="ARBA" id="ARBA00022723"/>
    </source>
</evidence>
<dbReference type="InterPro" id="IPR032350">
    <property type="entry name" value="Nbr1_FW"/>
</dbReference>
<reference evidence="7" key="2">
    <citation type="journal article" date="2014" name="PLoS Genet.">
        <title>Signature gene expression reveals novel clues to the molecular mechanisms of dimorphic transition in Penicillium marneffei.</title>
        <authorList>
            <person name="Yang E."/>
            <person name="Wang G."/>
            <person name="Cai J."/>
            <person name="Woo P.C."/>
            <person name="Lau S.K."/>
            <person name="Yuen K.-Y."/>
            <person name="Chow W.-N."/>
            <person name="Lin X."/>
        </authorList>
    </citation>
    <scope>NUCLEOTIDE SEQUENCE</scope>
    <source>
        <strain evidence="7">PM1</strain>
    </source>
</reference>
<feature type="compositionally biased region" description="Acidic residues" evidence="5">
    <location>
        <begin position="796"/>
        <end position="827"/>
    </location>
</feature>
<evidence type="ECO:0000259" key="6">
    <source>
        <dbReference type="PROSITE" id="PS50135"/>
    </source>
</evidence>
<dbReference type="AlphaFoldDB" id="A0A093UPS0"/>
<dbReference type="PROSITE" id="PS50135">
    <property type="entry name" value="ZF_ZZ_2"/>
    <property type="match status" value="1"/>
</dbReference>
<feature type="compositionally biased region" description="Basic and acidic residues" evidence="5">
    <location>
        <begin position="555"/>
        <end position="564"/>
    </location>
</feature>
<feature type="region of interest" description="Disordered" evidence="5">
    <location>
        <begin position="279"/>
        <end position="300"/>
    </location>
</feature>
<keyword evidence="2 4" id="KW-0863">Zinc-finger</keyword>
<dbReference type="Gene3D" id="2.60.40.10">
    <property type="entry name" value="Immunoglobulins"/>
    <property type="match status" value="1"/>
</dbReference>
<dbReference type="eggNOG" id="KOG4351">
    <property type="taxonomic scope" value="Eukaryota"/>
</dbReference>
<dbReference type="CDD" id="cd02340">
    <property type="entry name" value="ZZ_NBR1_like"/>
    <property type="match status" value="2"/>
</dbReference>
<organism evidence="7">
    <name type="scientific">Talaromyces marneffei PM1</name>
    <dbReference type="NCBI Taxonomy" id="1077442"/>
    <lineage>
        <taxon>Eukaryota</taxon>
        <taxon>Fungi</taxon>
        <taxon>Dikarya</taxon>
        <taxon>Ascomycota</taxon>
        <taxon>Pezizomycotina</taxon>
        <taxon>Eurotiomycetes</taxon>
        <taxon>Eurotiomycetidae</taxon>
        <taxon>Eurotiales</taxon>
        <taxon>Trichocomaceae</taxon>
        <taxon>Talaromyces</taxon>
        <taxon>Talaromyces sect. Talaromyces</taxon>
    </lineage>
</organism>
<name>A0A093UPS0_TALMA</name>
<protein>
    <submittedName>
        <fullName evidence="7">ZZ-type zinc finger-containing protein P35G2.11c</fullName>
    </submittedName>
</protein>
<dbReference type="PANTHER" id="PTHR20930:SF0">
    <property type="entry name" value="PROTEIN ILRUN"/>
    <property type="match status" value="1"/>
</dbReference>
<feature type="region of interest" description="Disordered" evidence="5">
    <location>
        <begin position="769"/>
        <end position="835"/>
    </location>
</feature>
<dbReference type="CDD" id="cd02249">
    <property type="entry name" value="ZZ"/>
    <property type="match status" value="1"/>
</dbReference>
<evidence type="ECO:0000256" key="5">
    <source>
        <dbReference type="SAM" id="MobiDB-lite"/>
    </source>
</evidence>